<feature type="region of interest" description="Disordered" evidence="1">
    <location>
        <begin position="117"/>
        <end position="144"/>
    </location>
</feature>
<feature type="region of interest" description="Disordered" evidence="1">
    <location>
        <begin position="756"/>
        <end position="776"/>
    </location>
</feature>
<dbReference type="OrthoDB" id="9993594at2759"/>
<dbReference type="PROSITE" id="PS00383">
    <property type="entry name" value="TYR_PHOSPHATASE_1"/>
    <property type="match status" value="1"/>
</dbReference>
<dbReference type="PRINTS" id="PR00700">
    <property type="entry name" value="PRTYPHPHTASE"/>
</dbReference>
<evidence type="ECO:0000313" key="6">
    <source>
        <dbReference type="Proteomes" id="UP000606786"/>
    </source>
</evidence>
<keyword evidence="6" id="KW-1185">Reference proteome</keyword>
<sequence length="1666" mass="183692">MENYKNNNQSTTALQQKSTHQHTSSVSITPISSNSNCATPISTEQPRSSHFEYAPPMSDVDYDDISSDKSTPYYTPLDYIQGTFEFPSPTKLEHMDDIIELRCSSPQASEQTEMVLQRKTPTPTATVTSRSLGGARQQLSMSTSPVVSRKLRRFSLYERRSCSPQQVLLKNAVSASVDSSTECVAAMADKENAKPLFRPGMTERRESQLRSNSGNSSPIALLETETVSPKILDINVAAGSSSGTRLPCSPKLLASLNNLNLTGSPLGVISSAGYKNGNYFKFPEIDQVVHEQTSADPRTEDTAAGMCDKQQIRHSRQRSNGTSKERQKSVSNSGNLNTNFNSNNPDKLLADENAASTSTKPCAINVTAADSKKNRKNKNNLTIKITDIPCTITDPSGTVPTSPSPSSKPKTPTIKSTKEKALSLDSAARDSELTIIVSSGGRNSSHVSCDEIDAQTIRRGCLPVQQFMPRSVSGARFERMTSDRNLRLPSAAASNRSTSLSQLALLGDGIIPTHAHLQTQSLCPSSTTSSLKTPLSGSSFPRTPRRRLPGSTSSNTSTEWLAAYHRSRNSADAYCTGTGEPELFEHPQVDIDTVVILQEEVDKEARTGNNNALLCAPYAAGTASLMLTPHRGIHKHNAMLHASNTNLKTLPEFLTLVEFSTPANTAGAHQPHKQKSMELPSAAMRPKPIASASSTNLLQRRGSNHSLTLNLHGSCGNLLGNCRSGLSVSNYSLGPAASNSTTNLNSKSSCNLDLGVTPIINQPQPNATPTQGAKQSLFRRRGSNQSLTLTTLTATSCGNLNTYASQHSLNKVTRTTSFITQTQNTTSNATTKRGLLERRGSNQSLTLNMGSSFGGIGTERQVHASSSLYLGDACAAESDMGALHSKPTCAPPTPHRRFFSSESLNRGATPFADLNQAHRRNAKQVCFGSVSDLKPSASMSLDCGGSGTVGTNTGSQQPLGETRRDSFNFQESTLCSCTGVRNIMTRPLSPQSTSEEFKIYLANIQMLQNASNALNQLDLIKLNYIFDNSYASNNKGLAEQAVPLLSVRVNKEAETPPGTRISTSEDCEVTERYLTAVQSVLATMQPDDDEQKRIFCDLHKEFWDLPLNHQEKPMVFGSQAKNRYKTILPNENSRVLLEKEAKQLTELAEDIRDDHATLADHILRQLNVMDEVPYINANYIKGPDYTSKCYVATQGPLPNTIFEFWLMVYQNTRRYFQTTDNKAGTIQYYQKVIMLTNFAENNRQKCAVYFPIELNEIFITTSWQEVITPNAEAMDFFNAYLLPNETTPPPLHLTDDGTEPEPHIGIEYYQAEVSAELQHFLPPTRGNYFVIKNIGIVRKNGFSIRKLVMLYCINIGASTDGSGNSILLINRLYCYHYWYPDWPDHRSPRDINTLLDICLHILNLGKCEAEFDSFEFDDNDVISVLKPQPAGHILAQTVDLYQQDIFNAMQPLPIIHCSAGIGRTGCLTALLNAVRQLRQSFAYSLTTMAAEVCKEQESSAGAANELPNTQTLLSPVDFALPVRYVEEAQRAITMVNSVSDSESSFTRNTFYYLNYILQRKRKQQRQQQQQQKQKLEGVDNDPVDSRDNQIIENVKNDGDEAQQTLTWPLPAINELPKIPDIFVDVLGIVCNLRLQRGGMVQNSEQYELIHRAICLYLKRTFALKHF</sequence>
<dbReference type="PANTHER" id="PTHR19134:SF527">
    <property type="entry name" value="TYROSINE-PROTEIN PHOSPHATASE NON-RECEPTOR TYPE 7"/>
    <property type="match status" value="1"/>
</dbReference>
<feature type="compositionally biased region" description="Low complexity" evidence="1">
    <location>
        <begin position="23"/>
        <end position="36"/>
    </location>
</feature>
<feature type="compositionally biased region" description="Low complexity" evidence="1">
    <location>
        <begin position="393"/>
        <end position="415"/>
    </location>
</feature>
<feature type="compositionally biased region" description="Polar residues" evidence="1">
    <location>
        <begin position="1"/>
        <end position="22"/>
    </location>
</feature>
<dbReference type="InterPro" id="IPR000387">
    <property type="entry name" value="Tyr_Pase_dom"/>
</dbReference>
<dbReference type="PROSITE" id="PS50056">
    <property type="entry name" value="TYR_PHOSPHATASE_2"/>
    <property type="match status" value="1"/>
</dbReference>
<feature type="region of interest" description="Disordered" evidence="1">
    <location>
        <begin position="291"/>
        <end position="349"/>
    </location>
</feature>
<dbReference type="PROSITE" id="PS50055">
    <property type="entry name" value="TYR_PHOSPHATASE_PTP"/>
    <property type="match status" value="1"/>
</dbReference>
<name>W8AGA3_CERCA</name>
<feature type="compositionally biased region" description="Basic and acidic residues" evidence="1">
    <location>
        <begin position="1573"/>
        <end position="1586"/>
    </location>
</feature>
<proteinExistence type="evidence at transcript level"/>
<protein>
    <submittedName>
        <fullName evidence="4">(Mediterranean fruit fly) hypothetical protein</fullName>
    </submittedName>
    <submittedName>
        <fullName evidence="5">Tyrosine-protein phosphatase non-receptor type 7</fullName>
    </submittedName>
</protein>
<feature type="region of interest" description="Disordered" evidence="1">
    <location>
        <begin position="521"/>
        <end position="557"/>
    </location>
</feature>
<reference evidence="5" key="1">
    <citation type="submission" date="2013-07" db="EMBL/GenBank/DDBJ databases">
        <authorList>
            <person name="Geib S."/>
        </authorList>
    </citation>
    <scope>NUCLEOTIDE SEQUENCE</scope>
</reference>
<dbReference type="GO" id="GO:0048666">
    <property type="term" value="P:neuron development"/>
    <property type="evidence" value="ECO:0007669"/>
    <property type="project" value="UniProtKB-ARBA"/>
</dbReference>
<reference evidence="5" key="2">
    <citation type="journal article" date="2014" name="BMC Genomics">
        <title>A genomic perspective to assessing quality of mass-reared SIT flies used in Mediterranean fruit fly (Ceratitis capitata) eradication in California.</title>
        <authorList>
            <person name="Calla B."/>
            <person name="Hall B."/>
            <person name="Hou S."/>
            <person name="Geib S.M."/>
        </authorList>
    </citation>
    <scope>NUCLEOTIDE SEQUENCE</scope>
</reference>
<feature type="compositionally biased region" description="Polar residues" evidence="1">
    <location>
        <begin position="759"/>
        <end position="774"/>
    </location>
</feature>
<keyword evidence="5" id="KW-0675">Receptor</keyword>
<feature type="domain" description="Tyrosine-protein phosphatase" evidence="2">
    <location>
        <begin position="1118"/>
        <end position="1656"/>
    </location>
</feature>
<dbReference type="InterPro" id="IPR016130">
    <property type="entry name" value="Tyr_Pase_AS"/>
</dbReference>
<feature type="region of interest" description="Disordered" evidence="1">
    <location>
        <begin position="391"/>
        <end position="421"/>
    </location>
</feature>
<dbReference type="EMBL" id="GAMC01019195">
    <property type="protein sequence ID" value="JAB87360.1"/>
    <property type="molecule type" value="mRNA"/>
</dbReference>
<dbReference type="Pfam" id="PF00102">
    <property type="entry name" value="Y_phosphatase"/>
    <property type="match status" value="2"/>
</dbReference>
<dbReference type="InterPro" id="IPR050348">
    <property type="entry name" value="Protein-Tyr_Phosphatase"/>
</dbReference>
<feature type="domain" description="Tyrosine specific protein phosphatases" evidence="3">
    <location>
        <begin position="1454"/>
        <end position="1470"/>
    </location>
</feature>
<gene>
    <name evidence="5" type="primary">PTN7</name>
    <name evidence="4" type="ORF">CCAP1982_LOCUS23146</name>
</gene>
<organism evidence="5">
    <name type="scientific">Ceratitis capitata</name>
    <name type="common">Mediterranean fruit fly</name>
    <name type="synonym">Tephritis capitata</name>
    <dbReference type="NCBI Taxonomy" id="7213"/>
    <lineage>
        <taxon>Eukaryota</taxon>
        <taxon>Metazoa</taxon>
        <taxon>Ecdysozoa</taxon>
        <taxon>Arthropoda</taxon>
        <taxon>Hexapoda</taxon>
        <taxon>Insecta</taxon>
        <taxon>Pterygota</taxon>
        <taxon>Neoptera</taxon>
        <taxon>Endopterygota</taxon>
        <taxon>Diptera</taxon>
        <taxon>Brachycera</taxon>
        <taxon>Muscomorpha</taxon>
        <taxon>Tephritoidea</taxon>
        <taxon>Tephritidae</taxon>
        <taxon>Ceratitis</taxon>
        <taxon>Ceratitis</taxon>
    </lineage>
</organism>
<dbReference type="SMART" id="SM00194">
    <property type="entry name" value="PTPc"/>
    <property type="match status" value="1"/>
</dbReference>
<dbReference type="SUPFAM" id="SSF52799">
    <property type="entry name" value="(Phosphotyrosine protein) phosphatases II"/>
    <property type="match status" value="1"/>
</dbReference>
<dbReference type="InterPro" id="IPR029021">
    <property type="entry name" value="Prot-tyrosine_phosphatase-like"/>
</dbReference>
<dbReference type="InterPro" id="IPR003595">
    <property type="entry name" value="Tyr_Pase_cat"/>
</dbReference>
<dbReference type="EMBL" id="CAJHJT010000056">
    <property type="protein sequence ID" value="CAD7015196.1"/>
    <property type="molecule type" value="Genomic_DNA"/>
</dbReference>
<dbReference type="InterPro" id="IPR000242">
    <property type="entry name" value="PTP_cat"/>
</dbReference>
<dbReference type="GO" id="GO:0004725">
    <property type="term" value="F:protein tyrosine phosphatase activity"/>
    <property type="evidence" value="ECO:0007669"/>
    <property type="project" value="InterPro"/>
</dbReference>
<evidence type="ECO:0000313" key="4">
    <source>
        <dbReference type="EMBL" id="CAD7015196.1"/>
    </source>
</evidence>
<evidence type="ECO:0000259" key="3">
    <source>
        <dbReference type="PROSITE" id="PS50056"/>
    </source>
</evidence>
<feature type="compositionally biased region" description="Low complexity" evidence="1">
    <location>
        <begin position="331"/>
        <end position="344"/>
    </location>
</feature>
<dbReference type="GeneID" id="101462423"/>
<dbReference type="Gene3D" id="3.90.190.10">
    <property type="entry name" value="Protein tyrosine phosphatase superfamily"/>
    <property type="match status" value="2"/>
</dbReference>
<reference evidence="4" key="3">
    <citation type="submission" date="2020-11" db="EMBL/GenBank/DDBJ databases">
        <authorList>
            <person name="Whitehead M."/>
        </authorList>
    </citation>
    <scope>NUCLEOTIDE SEQUENCE</scope>
    <source>
        <strain evidence="4">EGII</strain>
    </source>
</reference>
<evidence type="ECO:0000313" key="5">
    <source>
        <dbReference type="EMBL" id="JAB87360.1"/>
    </source>
</evidence>
<dbReference type="Proteomes" id="UP000606786">
    <property type="component" value="Unassembled WGS sequence"/>
</dbReference>
<feature type="compositionally biased region" description="Polar residues" evidence="1">
    <location>
        <begin position="37"/>
        <end position="48"/>
    </location>
</feature>
<accession>W8AGA3</accession>
<feature type="compositionally biased region" description="Low complexity" evidence="1">
    <location>
        <begin position="521"/>
        <end position="539"/>
    </location>
</feature>
<evidence type="ECO:0000259" key="2">
    <source>
        <dbReference type="PROSITE" id="PS50055"/>
    </source>
</evidence>
<feature type="region of interest" description="Disordered" evidence="1">
    <location>
        <begin position="1"/>
        <end position="60"/>
    </location>
</feature>
<dbReference type="CTD" id="37461"/>
<feature type="region of interest" description="Disordered" evidence="1">
    <location>
        <begin position="1563"/>
        <end position="1586"/>
    </location>
</feature>
<dbReference type="SMART" id="SM00404">
    <property type="entry name" value="PTPc_motif"/>
    <property type="match status" value="1"/>
</dbReference>
<dbReference type="PANTHER" id="PTHR19134">
    <property type="entry name" value="RECEPTOR-TYPE TYROSINE-PROTEIN PHOSPHATASE"/>
    <property type="match status" value="1"/>
</dbReference>
<dbReference type="KEGG" id="ccat:101462423"/>
<dbReference type="GO" id="GO:0009653">
    <property type="term" value="P:anatomical structure morphogenesis"/>
    <property type="evidence" value="ECO:0007669"/>
    <property type="project" value="UniProtKB-ARBA"/>
</dbReference>
<evidence type="ECO:0000256" key="1">
    <source>
        <dbReference type="SAM" id="MobiDB-lite"/>
    </source>
</evidence>